<dbReference type="InterPro" id="IPR050595">
    <property type="entry name" value="Bact_response_regulator"/>
</dbReference>
<dbReference type="Proteomes" id="UP000070163">
    <property type="component" value="Unassembled WGS sequence"/>
</dbReference>
<evidence type="ECO:0000259" key="4">
    <source>
        <dbReference type="PROSITE" id="PS50113"/>
    </source>
</evidence>
<dbReference type="InterPro" id="IPR000700">
    <property type="entry name" value="PAS-assoc_C"/>
</dbReference>
<organism evidence="5 6">
    <name type="scientific">candidate division MSBL1 archaeon SCGC-AAA259A05</name>
    <dbReference type="NCBI Taxonomy" id="1698259"/>
    <lineage>
        <taxon>Archaea</taxon>
        <taxon>Methanobacteriati</taxon>
        <taxon>Methanobacteriota</taxon>
        <taxon>candidate division MSBL1</taxon>
    </lineage>
</organism>
<dbReference type="InterPro" id="IPR035965">
    <property type="entry name" value="PAS-like_dom_sf"/>
</dbReference>
<dbReference type="InterPro" id="IPR036890">
    <property type="entry name" value="HATPase_C_sf"/>
</dbReference>
<feature type="domain" description="PAC" evidence="4">
    <location>
        <begin position="195"/>
        <end position="260"/>
    </location>
</feature>
<accession>A0A133U652</accession>
<evidence type="ECO:0000259" key="3">
    <source>
        <dbReference type="PROSITE" id="PS50110"/>
    </source>
</evidence>
<protein>
    <recommendedName>
        <fullName evidence="7">Histidine kinase</fullName>
    </recommendedName>
</protein>
<dbReference type="Pfam" id="PF00072">
    <property type="entry name" value="Response_reg"/>
    <property type="match status" value="1"/>
</dbReference>
<dbReference type="InterPro" id="IPR000014">
    <property type="entry name" value="PAS"/>
</dbReference>
<evidence type="ECO:0000313" key="5">
    <source>
        <dbReference type="EMBL" id="KXA89679.1"/>
    </source>
</evidence>
<dbReference type="NCBIfam" id="TIGR00229">
    <property type="entry name" value="sensory_box"/>
    <property type="match status" value="1"/>
</dbReference>
<dbReference type="SUPFAM" id="SSF55874">
    <property type="entry name" value="ATPase domain of HSP90 chaperone/DNA topoisomerase II/histidine kinase"/>
    <property type="match status" value="1"/>
</dbReference>
<reference evidence="5 6" key="1">
    <citation type="journal article" date="2016" name="Sci. Rep.">
        <title>Metabolic traits of an uncultured archaeal lineage -MSBL1- from brine pools of the Red Sea.</title>
        <authorList>
            <person name="Mwirichia R."/>
            <person name="Alam I."/>
            <person name="Rashid M."/>
            <person name="Vinu M."/>
            <person name="Ba-Alawi W."/>
            <person name="Anthony Kamau A."/>
            <person name="Kamanda Ngugi D."/>
            <person name="Goker M."/>
            <person name="Klenk H.P."/>
            <person name="Bajic V."/>
            <person name="Stingl U."/>
        </authorList>
    </citation>
    <scope>NUCLEOTIDE SEQUENCE [LARGE SCALE GENOMIC DNA]</scope>
    <source>
        <strain evidence="5">SCGC-AAA259A05</strain>
    </source>
</reference>
<dbReference type="InterPro" id="IPR001789">
    <property type="entry name" value="Sig_transdc_resp-reg_receiver"/>
</dbReference>
<sequence length="433" mass="48766">MKVLFVNAEPDFLKQAKTSLPEEDERLSVETTTSAEDALELLDEGDFDGVVSGYKMPDMGGLELLRILREKDNDIPFIVFTGEGCEEVAREALNLGADRYLSKGGDPSSQYDVLADAIVQEVEQRRAEEELIRKGIFLESMLEYFPASLYVKDREGRILIASDKMKEDLREAGYNEILGKTDFDLFSDELAKKAREREERVMKTGEPITTVEQDTAYDGTEIYLSTTKVPIKDKDGNVIGTIGITRDISERKKTGEAFRKAEREKKWILDSTSEFIIHQDLEHRVKWINKAARDYFGEDFDSRVGKGSKCYELLFGLESPCEGCPIEEALKAGKTRSKEMVFSDEKTWLIRGNPARNEDGDVVRVVEVVEDITERKDDMKEKVFERSFSGETSRGTGMGAYLVKMVAQTSGGDVTVKDSELGGARFDVHLQKA</sequence>
<dbReference type="Gene3D" id="3.30.565.10">
    <property type="entry name" value="Histidine kinase-like ATPase, C-terminal domain"/>
    <property type="match status" value="1"/>
</dbReference>
<dbReference type="PANTHER" id="PTHR44591">
    <property type="entry name" value="STRESS RESPONSE REGULATOR PROTEIN 1"/>
    <property type="match status" value="1"/>
</dbReference>
<dbReference type="SMART" id="SM00091">
    <property type="entry name" value="PAS"/>
    <property type="match status" value="2"/>
</dbReference>
<dbReference type="Gene3D" id="3.40.50.2300">
    <property type="match status" value="1"/>
</dbReference>
<feature type="domain" description="Response regulatory" evidence="3">
    <location>
        <begin position="2"/>
        <end position="118"/>
    </location>
</feature>
<proteinExistence type="predicted"/>
<evidence type="ECO:0008006" key="7">
    <source>
        <dbReference type="Google" id="ProtNLM"/>
    </source>
</evidence>
<dbReference type="PROSITE" id="PS50113">
    <property type="entry name" value="PAC"/>
    <property type="match status" value="1"/>
</dbReference>
<dbReference type="InterPro" id="IPR011006">
    <property type="entry name" value="CheY-like_superfamily"/>
</dbReference>
<dbReference type="Pfam" id="PF08448">
    <property type="entry name" value="PAS_4"/>
    <property type="match status" value="2"/>
</dbReference>
<dbReference type="EMBL" id="LHXJ01000068">
    <property type="protein sequence ID" value="KXA89679.1"/>
    <property type="molecule type" value="Genomic_DNA"/>
</dbReference>
<evidence type="ECO:0000313" key="6">
    <source>
        <dbReference type="Proteomes" id="UP000070163"/>
    </source>
</evidence>
<dbReference type="CDD" id="cd00130">
    <property type="entry name" value="PAS"/>
    <property type="match status" value="1"/>
</dbReference>
<dbReference type="InterPro" id="IPR013656">
    <property type="entry name" value="PAS_4"/>
</dbReference>
<keyword evidence="6" id="KW-1185">Reference proteome</keyword>
<comment type="caution">
    <text evidence="2">Lacks conserved residue(s) required for the propagation of feature annotation.</text>
</comment>
<keyword evidence="1" id="KW-0597">Phosphoprotein</keyword>
<dbReference type="SMART" id="SM00086">
    <property type="entry name" value="PAC"/>
    <property type="match status" value="2"/>
</dbReference>
<dbReference type="PROSITE" id="PS50110">
    <property type="entry name" value="RESPONSE_REGULATORY"/>
    <property type="match status" value="1"/>
</dbReference>
<dbReference type="SMART" id="SM00448">
    <property type="entry name" value="REC"/>
    <property type="match status" value="1"/>
</dbReference>
<dbReference type="AlphaFoldDB" id="A0A133U652"/>
<evidence type="ECO:0000256" key="1">
    <source>
        <dbReference type="ARBA" id="ARBA00022553"/>
    </source>
</evidence>
<dbReference type="Gene3D" id="3.30.450.20">
    <property type="entry name" value="PAS domain"/>
    <property type="match status" value="2"/>
</dbReference>
<dbReference type="InterPro" id="IPR001610">
    <property type="entry name" value="PAC"/>
</dbReference>
<dbReference type="SUPFAM" id="SSF52172">
    <property type="entry name" value="CheY-like"/>
    <property type="match status" value="1"/>
</dbReference>
<dbReference type="SUPFAM" id="SSF55785">
    <property type="entry name" value="PYP-like sensor domain (PAS domain)"/>
    <property type="match status" value="2"/>
</dbReference>
<dbReference type="PANTHER" id="PTHR44591:SF3">
    <property type="entry name" value="RESPONSE REGULATORY DOMAIN-CONTAINING PROTEIN"/>
    <property type="match status" value="1"/>
</dbReference>
<evidence type="ECO:0000256" key="2">
    <source>
        <dbReference type="PROSITE-ProRule" id="PRU00169"/>
    </source>
</evidence>
<gene>
    <name evidence="5" type="ORF">AKJ57_05010</name>
</gene>
<comment type="caution">
    <text evidence="5">The sequence shown here is derived from an EMBL/GenBank/DDBJ whole genome shotgun (WGS) entry which is preliminary data.</text>
</comment>
<dbReference type="GO" id="GO:0000160">
    <property type="term" value="P:phosphorelay signal transduction system"/>
    <property type="evidence" value="ECO:0007669"/>
    <property type="project" value="InterPro"/>
</dbReference>
<name>A0A133U652_9EURY</name>